<protein>
    <submittedName>
        <fullName evidence="2">Unannotated protein</fullName>
    </submittedName>
</protein>
<evidence type="ECO:0000313" key="2">
    <source>
        <dbReference type="EMBL" id="CAB4963208.1"/>
    </source>
</evidence>
<reference evidence="2" key="1">
    <citation type="submission" date="2020-05" db="EMBL/GenBank/DDBJ databases">
        <authorList>
            <person name="Chiriac C."/>
            <person name="Salcher M."/>
            <person name="Ghai R."/>
            <person name="Kavagutti S V."/>
        </authorList>
    </citation>
    <scope>NUCLEOTIDE SEQUENCE</scope>
</reference>
<dbReference type="EMBL" id="CAFBND010000191">
    <property type="protein sequence ID" value="CAB4963208.1"/>
    <property type="molecule type" value="Genomic_DNA"/>
</dbReference>
<sequence length="548" mass="59695">MGGDRCPAPRKLGESGHLEIPEHGHRDSSGDRGRRHDQDMGALVITHLRRERCPLLDPEPVLLVDHDKAKVEELHSVLEQCVSSDDDAAVSDADVQEHLATTARRQRSGDERHPGPDVRATEEPAFGERAQHRRDRPVVLLGEDLGGCEQDGLAAVIDHREHGAQGDDRLARADLALQEPVHRVRARHVLGDRSAHLELSGGELEGQPRLEVLEEPARPRNTRSGRQRRRRGSTLGKNGLQHECLIPAQPLTCAVDIGPRLRAMDGQQRASQAGQAESDPGGVGDGVLEVVWHLVKDDRHRARDLPGGHLSRRRIDRDQGAREGEHGVHIRSARLRGTALGERIAEVSELGPSHIVGTVREQHVVRVCQLAPTVERANLSREQSEPTFAKILGTPGLLEVCEGQGALAVRDDDLEAVSPATALAIDVGLDVDLLHARHHGDVLVDLERGEVGELTTLGIAPRIVAQQILDRAEPEARGKCGGRAGTEHRGERVGQPKLGHGLTPPRGSAATTADHRRAPRSRHPGGLDEPAARSSSRQRHRHQRPSRA</sequence>
<feature type="compositionally biased region" description="Basic and acidic residues" evidence="1">
    <location>
        <begin position="107"/>
        <end position="122"/>
    </location>
</feature>
<feature type="region of interest" description="Disordered" evidence="1">
    <location>
        <begin position="199"/>
        <end position="236"/>
    </location>
</feature>
<feature type="region of interest" description="Disordered" evidence="1">
    <location>
        <begin position="473"/>
        <end position="548"/>
    </location>
</feature>
<feature type="compositionally biased region" description="Basic residues" evidence="1">
    <location>
        <begin position="220"/>
        <end position="232"/>
    </location>
</feature>
<feature type="compositionally biased region" description="Basic and acidic residues" evidence="1">
    <location>
        <begin position="206"/>
        <end position="218"/>
    </location>
</feature>
<feature type="region of interest" description="Disordered" evidence="1">
    <location>
        <begin position="101"/>
        <end position="124"/>
    </location>
</feature>
<feature type="compositionally biased region" description="Basic and acidic residues" evidence="1">
    <location>
        <begin position="485"/>
        <end position="494"/>
    </location>
</feature>
<feature type="region of interest" description="Disordered" evidence="1">
    <location>
        <begin position="1"/>
        <end position="39"/>
    </location>
</feature>
<proteinExistence type="predicted"/>
<evidence type="ECO:0000256" key="1">
    <source>
        <dbReference type="SAM" id="MobiDB-lite"/>
    </source>
</evidence>
<dbReference type="AlphaFoldDB" id="A0A6J7L3C4"/>
<accession>A0A6J7L3C4</accession>
<gene>
    <name evidence="2" type="ORF">UFOPK3752_02429</name>
</gene>
<feature type="compositionally biased region" description="Basic residues" evidence="1">
    <location>
        <begin position="536"/>
        <end position="548"/>
    </location>
</feature>
<feature type="compositionally biased region" description="Basic and acidic residues" evidence="1">
    <location>
        <begin position="11"/>
        <end position="39"/>
    </location>
</feature>
<organism evidence="2">
    <name type="scientific">freshwater metagenome</name>
    <dbReference type="NCBI Taxonomy" id="449393"/>
    <lineage>
        <taxon>unclassified sequences</taxon>
        <taxon>metagenomes</taxon>
        <taxon>ecological metagenomes</taxon>
    </lineage>
</organism>
<name>A0A6J7L3C4_9ZZZZ</name>